<sequence length="379" mass="43999">MNTLEQELQKRVDIVSQDFEEYYNMELHKAHERMGQLQTRLHETLESLNYNPDTFTWDSSHAYEATQEGLNSLIAREFNPEDHAHAKEVWNTYELIEQMNEVGKNLVNTTIPISKIRDKEPYDALNTHLLRKGQDKTSASNAFDPDLCHFGYFSMKDLQARSMGIERQRFQSALQNYIEENKKEAIAVYHEDFKDNVSMAFQLYDAQAERMWKEAKETANPKRSFEATGDYKGTYEAFVHIYSSHAVSMYDDGGYNRGFKNEVKATIIDNAMETVNPFAQSLPVINWKNEKEAKNYAKDMADRVYEQAAGHVDEAFLDATAGMSEGLTARQKVEQAQKRQREARWENNEKSTLTGEEVLNQGRQQQDHRERGHSNKFKM</sequence>
<evidence type="ECO:0000313" key="2">
    <source>
        <dbReference type="EMBL" id="MEY2181230.1"/>
    </source>
</evidence>
<dbReference type="EMBL" id="JBGBPY010000001">
    <property type="protein sequence ID" value="MEY2181230.1"/>
    <property type="molecule type" value="Genomic_DNA"/>
</dbReference>
<keyword evidence="3" id="KW-1185">Reference proteome</keyword>
<dbReference type="Proteomes" id="UP001562159">
    <property type="component" value="Unassembled WGS sequence"/>
</dbReference>
<evidence type="ECO:0000256" key="1">
    <source>
        <dbReference type="SAM" id="MobiDB-lite"/>
    </source>
</evidence>
<comment type="caution">
    <text evidence="2">The sequence shown here is derived from an EMBL/GenBank/DDBJ whole genome shotgun (WGS) entry which is preliminary data.</text>
</comment>
<organism evidence="2 3">
    <name type="scientific">Rhodanobacter humi</name>
    <dbReference type="NCBI Taxonomy" id="1888173"/>
    <lineage>
        <taxon>Bacteria</taxon>
        <taxon>Pseudomonadati</taxon>
        <taxon>Pseudomonadota</taxon>
        <taxon>Gammaproteobacteria</taxon>
        <taxon>Lysobacterales</taxon>
        <taxon>Rhodanobacteraceae</taxon>
        <taxon>Rhodanobacter</taxon>
    </lineage>
</organism>
<feature type="compositionally biased region" description="Basic and acidic residues" evidence="1">
    <location>
        <begin position="331"/>
        <end position="349"/>
    </location>
</feature>
<name>A0ABV4AM65_9GAMM</name>
<reference evidence="2 3" key="1">
    <citation type="submission" date="2024-07" db="EMBL/GenBank/DDBJ databases">
        <title>Molecular mechanisms and environmental adaptations of flagellar loss and biofilm growth of Rhodanobacter under environmental stress.</title>
        <authorList>
            <person name="Chen M."/>
        </authorList>
    </citation>
    <scope>NUCLEOTIDE SEQUENCE [LARGE SCALE GENOMIC DNA]</scope>
    <source>
        <strain evidence="2 3">RS22</strain>
    </source>
</reference>
<gene>
    <name evidence="2" type="ORF">AB7878_02275</name>
</gene>
<protein>
    <submittedName>
        <fullName evidence="2">Uncharacterized protein</fullName>
    </submittedName>
</protein>
<feature type="region of interest" description="Disordered" evidence="1">
    <location>
        <begin position="330"/>
        <end position="379"/>
    </location>
</feature>
<accession>A0ABV4AM65</accession>
<proteinExistence type="predicted"/>
<evidence type="ECO:0000313" key="3">
    <source>
        <dbReference type="Proteomes" id="UP001562159"/>
    </source>
</evidence>